<feature type="compositionally biased region" description="Pro residues" evidence="1">
    <location>
        <begin position="174"/>
        <end position="184"/>
    </location>
</feature>
<feature type="region of interest" description="Disordered" evidence="1">
    <location>
        <begin position="80"/>
        <end position="100"/>
    </location>
</feature>
<protein>
    <submittedName>
        <fullName evidence="2">Uncharacterized protein</fullName>
    </submittedName>
</protein>
<proteinExistence type="predicted"/>
<gene>
    <name evidence="2" type="ORF">PR048_008098</name>
</gene>
<dbReference type="Proteomes" id="UP001159363">
    <property type="component" value="Chromosome 3"/>
</dbReference>
<reference evidence="2 3" key="1">
    <citation type="submission" date="2023-02" db="EMBL/GenBank/DDBJ databases">
        <title>LHISI_Scaffold_Assembly.</title>
        <authorList>
            <person name="Stuart O.P."/>
            <person name="Cleave R."/>
            <person name="Magrath M.J.L."/>
            <person name="Mikheyev A.S."/>
        </authorList>
    </citation>
    <scope>NUCLEOTIDE SEQUENCE [LARGE SCALE GENOMIC DNA]</scope>
    <source>
        <strain evidence="2">Daus_M_001</strain>
        <tissue evidence="2">Leg muscle</tissue>
    </source>
</reference>
<evidence type="ECO:0000256" key="1">
    <source>
        <dbReference type="SAM" id="MobiDB-lite"/>
    </source>
</evidence>
<comment type="caution">
    <text evidence="2">The sequence shown here is derived from an EMBL/GenBank/DDBJ whole genome shotgun (WGS) entry which is preliminary data.</text>
</comment>
<accession>A0ABQ9HWY0</accession>
<keyword evidence="3" id="KW-1185">Reference proteome</keyword>
<sequence length="191" mass="20698">MDAACASQAHYIKCEYPAPMRLPGEAIHEGENMWVKTRPLSYKAVHFLVCLHPIWEGPFEVVGKQGNTLWFEDSDSHKARNPKIAQETSQSAPPPCVEPEHGRVIACDPADLSALATSPTVSPHGRLALPRCSCLQSCRSCLRQHQHQPGGEKSSQRPSLPLADQSSCRKQPVLPSPLLVPPSAPATAEAG</sequence>
<dbReference type="EMBL" id="JARBHB010000003">
    <property type="protein sequence ID" value="KAJ8888606.1"/>
    <property type="molecule type" value="Genomic_DNA"/>
</dbReference>
<evidence type="ECO:0000313" key="3">
    <source>
        <dbReference type="Proteomes" id="UP001159363"/>
    </source>
</evidence>
<feature type="region of interest" description="Disordered" evidence="1">
    <location>
        <begin position="145"/>
        <end position="191"/>
    </location>
</feature>
<evidence type="ECO:0000313" key="2">
    <source>
        <dbReference type="EMBL" id="KAJ8888606.1"/>
    </source>
</evidence>
<organism evidence="2 3">
    <name type="scientific">Dryococelus australis</name>
    <dbReference type="NCBI Taxonomy" id="614101"/>
    <lineage>
        <taxon>Eukaryota</taxon>
        <taxon>Metazoa</taxon>
        <taxon>Ecdysozoa</taxon>
        <taxon>Arthropoda</taxon>
        <taxon>Hexapoda</taxon>
        <taxon>Insecta</taxon>
        <taxon>Pterygota</taxon>
        <taxon>Neoptera</taxon>
        <taxon>Polyneoptera</taxon>
        <taxon>Phasmatodea</taxon>
        <taxon>Verophasmatodea</taxon>
        <taxon>Anareolatae</taxon>
        <taxon>Phasmatidae</taxon>
        <taxon>Eurycanthinae</taxon>
        <taxon>Dryococelus</taxon>
    </lineage>
</organism>
<name>A0ABQ9HWY0_9NEOP</name>